<feature type="region of interest" description="Disordered" evidence="1">
    <location>
        <begin position="1"/>
        <end position="21"/>
    </location>
</feature>
<dbReference type="FunFam" id="2.160.20.10:FF:000026">
    <property type="entry name" value="Exo-beta-1,3-glucanase Exg0"/>
    <property type="match status" value="1"/>
</dbReference>
<proteinExistence type="predicted"/>
<reference evidence="3" key="1">
    <citation type="journal article" date="2020" name="Stud. Mycol.">
        <title>101 Dothideomycetes genomes: a test case for predicting lifestyles and emergence of pathogens.</title>
        <authorList>
            <person name="Haridas S."/>
            <person name="Albert R."/>
            <person name="Binder M."/>
            <person name="Bloem J."/>
            <person name="Labutti K."/>
            <person name="Salamov A."/>
            <person name="Andreopoulos B."/>
            <person name="Baker S."/>
            <person name="Barry K."/>
            <person name="Bills G."/>
            <person name="Bluhm B."/>
            <person name="Cannon C."/>
            <person name="Castanera R."/>
            <person name="Culley D."/>
            <person name="Daum C."/>
            <person name="Ezra D."/>
            <person name="Gonzalez J."/>
            <person name="Henrissat B."/>
            <person name="Kuo A."/>
            <person name="Liang C."/>
            <person name="Lipzen A."/>
            <person name="Lutzoni F."/>
            <person name="Magnuson J."/>
            <person name="Mondo S."/>
            <person name="Nolan M."/>
            <person name="Ohm R."/>
            <person name="Pangilinan J."/>
            <person name="Park H.-J."/>
            <person name="Ramirez L."/>
            <person name="Alfaro M."/>
            <person name="Sun H."/>
            <person name="Tritt A."/>
            <person name="Yoshinaga Y."/>
            <person name="Zwiers L.-H."/>
            <person name="Turgeon B."/>
            <person name="Goodwin S."/>
            <person name="Spatafora J."/>
            <person name="Crous P."/>
            <person name="Grigoriev I."/>
        </authorList>
    </citation>
    <scope>NUCLEOTIDE SEQUENCE</scope>
    <source>
        <strain evidence="3">CBS 101060</strain>
    </source>
</reference>
<evidence type="ECO:0000313" key="3">
    <source>
        <dbReference type="EMBL" id="KAF2843814.1"/>
    </source>
</evidence>
<dbReference type="InterPro" id="IPR024535">
    <property type="entry name" value="RHGA/B-epi-like_pectate_lyase"/>
</dbReference>
<dbReference type="GO" id="GO:0004650">
    <property type="term" value="F:polygalacturonase activity"/>
    <property type="evidence" value="ECO:0007669"/>
    <property type="project" value="InterPro"/>
</dbReference>
<feature type="domain" description="Rhamnogalacturonase A/B/Epimerase-like pectate lyase" evidence="2">
    <location>
        <begin position="45"/>
        <end position="271"/>
    </location>
</feature>
<keyword evidence="4" id="KW-1185">Reference proteome</keyword>
<dbReference type="PANTHER" id="PTHR33928">
    <property type="entry name" value="POLYGALACTURONASE QRT3"/>
    <property type="match status" value="1"/>
</dbReference>
<evidence type="ECO:0000313" key="4">
    <source>
        <dbReference type="Proteomes" id="UP000799429"/>
    </source>
</evidence>
<dbReference type="InterPro" id="IPR012334">
    <property type="entry name" value="Pectin_lyas_fold"/>
</dbReference>
<keyword evidence="3" id="KW-0378">Hydrolase</keyword>
<protein>
    <submittedName>
        <fullName evidence="3">Glycoside hydrolase family 55 protein</fullName>
    </submittedName>
</protein>
<dbReference type="Gene3D" id="2.160.20.10">
    <property type="entry name" value="Single-stranded right-handed beta-helix, Pectin lyase-like"/>
    <property type="match status" value="2"/>
</dbReference>
<sequence>MRLERMTGWKSQPPRRMGSGGGFWQATIARKGSIPYRNAGDYKVFRNVKDFGAVGDGNADDTVAINNAITAGNRCGRGCDSSTTTPAIVYFPPGTYKVSRPIIQYYYSQFIGDASNLPVIKASPDFQGMAVIDSDPYIDGGNGAQWYTNQNNFFRQIRNFVIDLTAQPMSTGTGIHWQVAQATSLQNIRFEMIKGGGSANKQQGIFMENGSGGFMTDLTFNGGNYGAFLGSQQFTTRNLKFNDCNTAIFMNWNWLWTFKSVEVNRCGVGIDMSNGGSDQTVGSVLVLDSKISATQAGIRTSWSGSSAPVGGGALILDNVDFSGSSKAVADTNGGQVLAGGSVVRAWAQGRTYVGGSGQRTRGDINPAPVKPAGLLDSSGKIFERAKPQYENVPASAFVSIKSKGARGDGVTDDTAAIQAAMDSISPDQILYFDHGAYIITRTVRVPRNIRIVGEIWPLIMASGSFFGNQDDLKPVWQVGQPGETGSVEISDLIFETAGPAPGAVLMEWNVAGDAGRTGLWDVHFRVGGSAGTKLQSDTCAKQPGTSHGPNSACVGAGLLFRVTKSASVYVENCWFWVADHELDRTDFGQIDIYNGRGVLIESTKPVWLYGTASEHNVLYNYQFNNARNVFLGAIQTETPYYQGNPDATTPYRSQSALLDPNFATASGNRAKKAWGVRVIDSSDILIYGAGLYSFFENYGQDCVESNDCQLHMVSIEGNSDVRFFGLSTKASVNMVTVNGQGIIRDSDNRSNFAGTLALWRK</sequence>
<accession>A0A9P4SK97</accession>
<dbReference type="OrthoDB" id="1046782at2759"/>
<comment type="caution">
    <text evidence="3">The sequence shown here is derived from an EMBL/GenBank/DDBJ whole genome shotgun (WGS) entry which is preliminary data.</text>
</comment>
<dbReference type="CDD" id="cd23668">
    <property type="entry name" value="GH55_beta13glucanase-like"/>
    <property type="match status" value="1"/>
</dbReference>
<dbReference type="InterPro" id="IPR011050">
    <property type="entry name" value="Pectin_lyase_fold/virulence"/>
</dbReference>
<dbReference type="FunFam" id="2.160.20.10:FF:000023">
    <property type="entry name" value="Exo-beta-1,3-glucanase Exg0"/>
    <property type="match status" value="1"/>
</dbReference>
<evidence type="ECO:0000259" key="2">
    <source>
        <dbReference type="Pfam" id="PF12708"/>
    </source>
</evidence>
<dbReference type="Pfam" id="PF12708">
    <property type="entry name" value="Pect-lyase_RHGA_epim"/>
    <property type="match status" value="2"/>
</dbReference>
<evidence type="ECO:0000256" key="1">
    <source>
        <dbReference type="SAM" id="MobiDB-lite"/>
    </source>
</evidence>
<dbReference type="Proteomes" id="UP000799429">
    <property type="component" value="Unassembled WGS sequence"/>
</dbReference>
<dbReference type="AlphaFoldDB" id="A0A9P4SK97"/>
<feature type="domain" description="Rhamnogalacturonase A/B/Epimerase-like pectate lyase" evidence="2">
    <location>
        <begin position="397"/>
        <end position="510"/>
    </location>
</feature>
<dbReference type="PANTHER" id="PTHR33928:SF2">
    <property type="entry name" value="PECTATE LYASE SUPERFAMILY PROTEIN DOMAIN-CONTAINING PROTEIN-RELATED"/>
    <property type="match status" value="1"/>
</dbReference>
<gene>
    <name evidence="3" type="ORF">M501DRAFT_1006255</name>
</gene>
<name>A0A9P4SK97_9PEZI</name>
<dbReference type="EMBL" id="MU006089">
    <property type="protein sequence ID" value="KAF2843814.1"/>
    <property type="molecule type" value="Genomic_DNA"/>
</dbReference>
<dbReference type="InterPro" id="IPR039279">
    <property type="entry name" value="QRT3-like"/>
</dbReference>
<dbReference type="SUPFAM" id="SSF51126">
    <property type="entry name" value="Pectin lyase-like"/>
    <property type="match status" value="2"/>
</dbReference>
<organism evidence="3 4">
    <name type="scientific">Patellaria atrata CBS 101060</name>
    <dbReference type="NCBI Taxonomy" id="1346257"/>
    <lineage>
        <taxon>Eukaryota</taxon>
        <taxon>Fungi</taxon>
        <taxon>Dikarya</taxon>
        <taxon>Ascomycota</taxon>
        <taxon>Pezizomycotina</taxon>
        <taxon>Dothideomycetes</taxon>
        <taxon>Dothideomycetes incertae sedis</taxon>
        <taxon>Patellariales</taxon>
        <taxon>Patellariaceae</taxon>
        <taxon>Patellaria</taxon>
    </lineage>
</organism>